<dbReference type="SUPFAM" id="SSF52343">
    <property type="entry name" value="Ferredoxin reductase-like, C-terminal NADP-linked domain"/>
    <property type="match status" value="1"/>
</dbReference>
<dbReference type="Pfam" id="PF10418">
    <property type="entry name" value="DHODB_Fe-S_bind"/>
    <property type="match status" value="1"/>
</dbReference>
<dbReference type="CDD" id="cd06219">
    <property type="entry name" value="DHOD_e_trans_like1"/>
    <property type="match status" value="1"/>
</dbReference>
<gene>
    <name evidence="4" type="ORF">I6U51_12620</name>
</gene>
<keyword evidence="2" id="KW-0411">Iron-sulfur</keyword>
<proteinExistence type="predicted"/>
<feature type="binding site" evidence="2">
    <location>
        <position position="230"/>
    </location>
    <ligand>
        <name>[2Fe-2S] cluster</name>
        <dbReference type="ChEBI" id="CHEBI:190135"/>
    </ligand>
</feature>
<dbReference type="GO" id="GO:0046872">
    <property type="term" value="F:metal ion binding"/>
    <property type="evidence" value="ECO:0007669"/>
    <property type="project" value="UniProtKB-KW"/>
</dbReference>
<dbReference type="Gene3D" id="3.40.50.80">
    <property type="entry name" value="Nucleotide-binding domain of ferredoxin-NADP reductase (FNR) module"/>
    <property type="match status" value="1"/>
</dbReference>
<dbReference type="EMBL" id="JAEEGB010000014">
    <property type="protein sequence ID" value="MBI6873545.1"/>
    <property type="molecule type" value="Genomic_DNA"/>
</dbReference>
<dbReference type="Gene3D" id="2.40.30.10">
    <property type="entry name" value="Translation factors"/>
    <property type="match status" value="1"/>
</dbReference>
<keyword evidence="5" id="KW-1185">Reference proteome</keyword>
<feature type="binding site" evidence="1">
    <location>
        <begin position="62"/>
        <end position="64"/>
    </location>
    <ligand>
        <name>FAD</name>
        <dbReference type="ChEBI" id="CHEBI:57692"/>
    </ligand>
</feature>
<dbReference type="RefSeq" id="WP_211142971.1">
    <property type="nucleotide sequence ID" value="NZ_JAEEGB010000014.1"/>
</dbReference>
<evidence type="ECO:0000256" key="1">
    <source>
        <dbReference type="PIRSR" id="PIRSR006816-1"/>
    </source>
</evidence>
<keyword evidence="1" id="KW-0285">Flavoprotein</keyword>
<evidence type="ECO:0000259" key="3">
    <source>
        <dbReference type="Pfam" id="PF10418"/>
    </source>
</evidence>
<feature type="binding site" evidence="2">
    <location>
        <position position="233"/>
    </location>
    <ligand>
        <name>[2Fe-2S] cluster</name>
        <dbReference type="ChEBI" id="CHEBI:190135"/>
    </ligand>
</feature>
<name>A0A934HSK0_9CLOT</name>
<accession>A0A934HSK0</accession>
<dbReference type="Proteomes" id="UP000622687">
    <property type="component" value="Unassembled WGS sequence"/>
</dbReference>
<dbReference type="InterPro" id="IPR050353">
    <property type="entry name" value="PyrK_electron_transfer"/>
</dbReference>
<keyword evidence="1" id="KW-0274">FAD</keyword>
<dbReference type="NCBIfam" id="NF004862">
    <property type="entry name" value="PRK06222.1"/>
    <property type="match status" value="1"/>
</dbReference>
<sequence length="282" mass="31505">MYKITNKKMLDSNTFLMDIEAPRIAKSCLPGQFVIVRSDEKSERIPLTICDYDTNRGTVTVVFQALGISTRKISTYEIDESFLDFVGPLGHPSDLLNEDLEVLRNKSIVFVADGIGAAHVYPQVKWLYDHGIDADVIVGCESKEHLLLEKEMRTISANSYIATNDGSYGYKGSAEELLKELIENERKNYDHIVAVAPMTMMKSICEFTKGFGIKTIVSLKQIMIDGIGLCGGCRVTVGGETKFTCIDGPEFDGHLVDFEEAIRRQAMYKKEEAHKCRVGLNL</sequence>
<comment type="cofactor">
    <cofactor evidence="1">
        <name>FAD</name>
        <dbReference type="ChEBI" id="CHEBI:57692"/>
    </cofactor>
    <text evidence="1">Binds 1 FAD per subunit.</text>
</comment>
<feature type="binding site" evidence="2">
    <location>
        <position position="245"/>
    </location>
    <ligand>
        <name>[2Fe-2S] cluster</name>
        <dbReference type="ChEBI" id="CHEBI:190135"/>
    </ligand>
</feature>
<evidence type="ECO:0000256" key="2">
    <source>
        <dbReference type="PIRSR" id="PIRSR006816-2"/>
    </source>
</evidence>
<dbReference type="GO" id="GO:0051537">
    <property type="term" value="F:2 iron, 2 sulfur cluster binding"/>
    <property type="evidence" value="ECO:0007669"/>
    <property type="project" value="UniProtKB-KW"/>
</dbReference>
<dbReference type="GO" id="GO:0050660">
    <property type="term" value="F:flavin adenine dinucleotide binding"/>
    <property type="evidence" value="ECO:0007669"/>
    <property type="project" value="InterPro"/>
</dbReference>
<dbReference type="InterPro" id="IPR012165">
    <property type="entry name" value="Cyt_c3_hydrogenase_gsu"/>
</dbReference>
<dbReference type="SUPFAM" id="SSF63380">
    <property type="entry name" value="Riboflavin synthase domain-like"/>
    <property type="match status" value="1"/>
</dbReference>
<protein>
    <submittedName>
        <fullName evidence="4">Sulfide/dihydroorotate dehydrogenase-like FAD/NAD-binding protein</fullName>
    </submittedName>
</protein>
<dbReference type="PIRSF" id="PIRSF006816">
    <property type="entry name" value="Cyc3_hyd_g"/>
    <property type="match status" value="1"/>
</dbReference>
<dbReference type="GO" id="GO:0006221">
    <property type="term" value="P:pyrimidine nucleotide biosynthetic process"/>
    <property type="evidence" value="ECO:0007669"/>
    <property type="project" value="InterPro"/>
</dbReference>
<evidence type="ECO:0000313" key="5">
    <source>
        <dbReference type="Proteomes" id="UP000622687"/>
    </source>
</evidence>
<dbReference type="AlphaFoldDB" id="A0A934HSK0"/>
<keyword evidence="2" id="KW-0001">2Fe-2S</keyword>
<reference evidence="4" key="1">
    <citation type="submission" date="2020-12" db="EMBL/GenBank/DDBJ databases">
        <title>Clostridium thailandense sp. nov., a novel acetogenic bacterium isolated from peat land soil in Thailand.</title>
        <authorList>
            <person name="Chaikitkaew S."/>
            <person name="Birkeland N.K."/>
        </authorList>
    </citation>
    <scope>NUCLEOTIDE SEQUENCE</scope>
    <source>
        <strain evidence="4">DSM 17425</strain>
    </source>
</reference>
<dbReference type="InterPro" id="IPR017938">
    <property type="entry name" value="Riboflavin_synthase-like_b-brl"/>
</dbReference>
<dbReference type="PANTHER" id="PTHR43513">
    <property type="entry name" value="DIHYDROOROTATE DEHYDROGENASE B (NAD(+)), ELECTRON TRANSFER SUBUNIT"/>
    <property type="match status" value="1"/>
</dbReference>
<comment type="cofactor">
    <cofactor evidence="2">
        <name>[2Fe-2S] cluster</name>
        <dbReference type="ChEBI" id="CHEBI:190135"/>
    </cofactor>
    <text evidence="2">Binds 1 [2Fe-2S] cluster per subunit.</text>
</comment>
<evidence type="ECO:0000313" key="4">
    <source>
        <dbReference type="EMBL" id="MBI6873545.1"/>
    </source>
</evidence>
<dbReference type="InterPro" id="IPR019480">
    <property type="entry name" value="Dihydroorotate_DH_Fe-S-bd"/>
</dbReference>
<keyword evidence="2" id="KW-0408">Iron</keyword>
<organism evidence="4 5">
    <name type="scientific">Clostridium aciditolerans</name>
    <dbReference type="NCBI Taxonomy" id="339861"/>
    <lineage>
        <taxon>Bacteria</taxon>
        <taxon>Bacillati</taxon>
        <taxon>Bacillota</taxon>
        <taxon>Clostridia</taxon>
        <taxon>Eubacteriales</taxon>
        <taxon>Clostridiaceae</taxon>
        <taxon>Clostridium</taxon>
    </lineage>
</organism>
<dbReference type="PANTHER" id="PTHR43513:SF3">
    <property type="entry name" value="DIHYDROOROTATE DEHYDROGENASE B (NAD(+)), ELECTRON TRANSFER SUBUNIT-RELATED"/>
    <property type="match status" value="1"/>
</dbReference>
<keyword evidence="2" id="KW-0479">Metal-binding</keyword>
<comment type="caution">
    <text evidence="4">The sequence shown here is derived from an EMBL/GenBank/DDBJ whole genome shotgun (WGS) entry which is preliminary data.</text>
</comment>
<feature type="domain" description="Dihydroorotate dehydrogenase electron transfer subunit iron-sulphur cluster binding" evidence="3">
    <location>
        <begin position="221"/>
        <end position="256"/>
    </location>
</feature>
<dbReference type="InterPro" id="IPR039261">
    <property type="entry name" value="FNR_nucleotide-bd"/>
</dbReference>